<dbReference type="Gene3D" id="3.40.50.720">
    <property type="entry name" value="NAD(P)-binding Rossmann-like Domain"/>
    <property type="match status" value="1"/>
</dbReference>
<comment type="pathway">
    <text evidence="4">Amino-acid biosynthesis; L-proline biosynthesis; L-proline from L-glutamate 5-semialdehyde: step 1/1.</text>
</comment>
<organism evidence="9 10">
    <name type="scientific">Hyphomonas adhaerens MHS-3</name>
    <dbReference type="NCBI Taxonomy" id="1280949"/>
    <lineage>
        <taxon>Bacteria</taxon>
        <taxon>Pseudomonadati</taxon>
        <taxon>Pseudomonadota</taxon>
        <taxon>Alphaproteobacteria</taxon>
        <taxon>Hyphomonadales</taxon>
        <taxon>Hyphomonadaceae</taxon>
        <taxon>Hyphomonas</taxon>
    </lineage>
</organism>
<dbReference type="STRING" id="1280949.HAD_07830"/>
<evidence type="ECO:0000256" key="6">
    <source>
        <dbReference type="PIRSR" id="PIRSR000193-1"/>
    </source>
</evidence>
<dbReference type="SUPFAM" id="SSF48179">
    <property type="entry name" value="6-phosphogluconate dehydrogenase C-terminal domain-like"/>
    <property type="match status" value="1"/>
</dbReference>
<evidence type="ECO:0000256" key="1">
    <source>
        <dbReference type="ARBA" id="ARBA00005525"/>
    </source>
</evidence>
<dbReference type="InterPro" id="IPR000304">
    <property type="entry name" value="Pyrroline-COOH_reductase"/>
</dbReference>
<keyword evidence="10" id="KW-1185">Reference proteome</keyword>
<dbReference type="InterPro" id="IPR008927">
    <property type="entry name" value="6-PGluconate_DH-like_C_sf"/>
</dbReference>
<comment type="subcellular location">
    <subcellularLocation>
        <location evidence="4">Cytoplasm</location>
    </subcellularLocation>
</comment>
<dbReference type="NCBIfam" id="TIGR00112">
    <property type="entry name" value="proC"/>
    <property type="match status" value="1"/>
</dbReference>
<dbReference type="HAMAP" id="MF_01925">
    <property type="entry name" value="P5C_reductase"/>
    <property type="match status" value="1"/>
</dbReference>
<dbReference type="GO" id="GO:0055129">
    <property type="term" value="P:L-proline biosynthetic process"/>
    <property type="evidence" value="ECO:0007669"/>
    <property type="project" value="UniProtKB-UniRule"/>
</dbReference>
<keyword evidence="4" id="KW-0028">Amino-acid biosynthesis</keyword>
<evidence type="ECO:0000256" key="5">
    <source>
        <dbReference type="NCBIfam" id="TIGR00112"/>
    </source>
</evidence>
<feature type="domain" description="Pyrroline-5-carboxylate reductase dimerisation" evidence="8">
    <location>
        <begin position="158"/>
        <end position="263"/>
    </location>
</feature>
<comment type="similarity">
    <text evidence="1 4">Belongs to the pyrroline-5-carboxylate reductase family.</text>
</comment>
<evidence type="ECO:0000313" key="9">
    <source>
        <dbReference type="EMBL" id="KCZ85577.1"/>
    </source>
</evidence>
<gene>
    <name evidence="4" type="primary">proC</name>
    <name evidence="9" type="ORF">HAD_07830</name>
</gene>
<keyword evidence="4" id="KW-0963">Cytoplasm</keyword>
<keyword evidence="3 4" id="KW-0560">Oxidoreductase</keyword>
<dbReference type="EMBL" id="ARYH01000001">
    <property type="protein sequence ID" value="KCZ85577.1"/>
    <property type="molecule type" value="Genomic_DNA"/>
</dbReference>
<name>A0A069E689_9PROT</name>
<dbReference type="Pfam" id="PF14748">
    <property type="entry name" value="P5CR_dimer"/>
    <property type="match status" value="1"/>
</dbReference>
<dbReference type="Proteomes" id="UP000027446">
    <property type="component" value="Unassembled WGS sequence"/>
</dbReference>
<protein>
    <recommendedName>
        <fullName evidence="4 5">Pyrroline-5-carboxylate reductase</fullName>
        <shortName evidence="4">P5C reductase</shortName>
        <shortName evidence="4">P5CR</shortName>
        <ecNumber evidence="4 5">1.5.1.2</ecNumber>
    </recommendedName>
    <alternativeName>
        <fullName evidence="4">PCA reductase</fullName>
    </alternativeName>
</protein>
<dbReference type="PIRSF" id="PIRSF000193">
    <property type="entry name" value="Pyrrol-5-carb_rd"/>
    <property type="match status" value="1"/>
</dbReference>
<reference evidence="9 10" key="1">
    <citation type="journal article" date="2014" name="Antonie Van Leeuwenhoek">
        <title>Hyphomonas beringensis sp. nov. and Hyphomonas chukchiensis sp. nov., isolated from surface seawater of the Bering Sea and Chukchi Sea.</title>
        <authorList>
            <person name="Li C."/>
            <person name="Lai Q."/>
            <person name="Li G."/>
            <person name="Dong C."/>
            <person name="Wang J."/>
            <person name="Liao Y."/>
            <person name="Shao Z."/>
        </authorList>
    </citation>
    <scope>NUCLEOTIDE SEQUENCE [LARGE SCALE GENOMIC DNA]</scope>
    <source>
        <strain evidence="9 10">MHS-3</strain>
    </source>
</reference>
<feature type="domain" description="Pyrroline-5-carboxylate reductase catalytic N-terminal" evidence="7">
    <location>
        <begin position="6"/>
        <end position="95"/>
    </location>
</feature>
<keyword evidence="2 4" id="KW-0521">NADP</keyword>
<dbReference type="PANTHER" id="PTHR11645:SF0">
    <property type="entry name" value="PYRROLINE-5-CARBOXYLATE REDUCTASE 3"/>
    <property type="match status" value="1"/>
</dbReference>
<dbReference type="EC" id="1.5.1.2" evidence="4 5"/>
<comment type="caution">
    <text evidence="9">The sequence shown here is derived from an EMBL/GenBank/DDBJ whole genome shotgun (WGS) entry which is preliminary data.</text>
</comment>
<accession>A0A069E689</accession>
<dbReference type="Gene3D" id="1.10.3730.10">
    <property type="entry name" value="ProC C-terminal domain-like"/>
    <property type="match status" value="1"/>
</dbReference>
<feature type="binding site" evidence="6">
    <location>
        <begin position="9"/>
        <end position="14"/>
    </location>
    <ligand>
        <name>NADP(+)</name>
        <dbReference type="ChEBI" id="CHEBI:58349"/>
    </ligand>
</feature>
<dbReference type="GO" id="GO:0004735">
    <property type="term" value="F:pyrroline-5-carboxylate reductase activity"/>
    <property type="evidence" value="ECO:0007669"/>
    <property type="project" value="UniProtKB-UniRule"/>
</dbReference>
<dbReference type="InterPro" id="IPR036291">
    <property type="entry name" value="NAD(P)-bd_dom_sf"/>
</dbReference>
<dbReference type="AlphaFoldDB" id="A0A069E689"/>
<evidence type="ECO:0000256" key="2">
    <source>
        <dbReference type="ARBA" id="ARBA00022857"/>
    </source>
</evidence>
<dbReference type="InterPro" id="IPR029036">
    <property type="entry name" value="P5CR_dimer"/>
</dbReference>
<dbReference type="eggNOG" id="COG0345">
    <property type="taxonomic scope" value="Bacteria"/>
</dbReference>
<proteinExistence type="inferred from homology"/>
<dbReference type="SUPFAM" id="SSF51735">
    <property type="entry name" value="NAD(P)-binding Rossmann-fold domains"/>
    <property type="match status" value="1"/>
</dbReference>
<sequence>MAAPSIALIGAGRMGAALASGWLAGKSKPDIRIQDPKPSETVTEWADAGKVAVNPDPEPVDVLIIAVKPQVFPKMAESLKSWIGPKTLVVSIMAGTRIKQLAERLGTDCVIRVMPNTPGAIGKGVSVISKSGMVMAKQLEIAEKLLRPLGAVIGPVDEKHMSIVTGLSGSGPAYVFLMAEAMADAAIAEGLSAELAEQLAALTIEGAATLMVQSDQPPSALRKAVTSPGGTTQAALDILMDEGGMPILMRKAIRAAANRDRELSRDTD</sequence>
<comment type="function">
    <text evidence="4">Catalyzes the reduction of 1-pyrroline-5-carboxylate (PCA) to L-proline.</text>
</comment>
<evidence type="ECO:0000259" key="7">
    <source>
        <dbReference type="Pfam" id="PF03807"/>
    </source>
</evidence>
<keyword evidence="4" id="KW-0641">Proline biosynthesis</keyword>
<dbReference type="InterPro" id="IPR028939">
    <property type="entry name" value="P5C_Rdtase_cat_N"/>
</dbReference>
<dbReference type="Pfam" id="PF03807">
    <property type="entry name" value="F420_oxidored"/>
    <property type="match status" value="1"/>
</dbReference>
<dbReference type="PANTHER" id="PTHR11645">
    <property type="entry name" value="PYRROLINE-5-CARBOXYLATE REDUCTASE"/>
    <property type="match status" value="1"/>
</dbReference>
<dbReference type="RefSeq" id="WP_035570367.1">
    <property type="nucleotide sequence ID" value="NZ_ARYH01000001.1"/>
</dbReference>
<evidence type="ECO:0000313" key="10">
    <source>
        <dbReference type="Proteomes" id="UP000027446"/>
    </source>
</evidence>
<dbReference type="PATRIC" id="fig|1280949.3.peg.1595"/>
<evidence type="ECO:0000259" key="8">
    <source>
        <dbReference type="Pfam" id="PF14748"/>
    </source>
</evidence>
<dbReference type="GO" id="GO:0005737">
    <property type="term" value="C:cytoplasm"/>
    <property type="evidence" value="ECO:0007669"/>
    <property type="project" value="UniProtKB-SubCell"/>
</dbReference>
<feature type="binding site" evidence="6">
    <location>
        <begin position="66"/>
        <end position="69"/>
    </location>
    <ligand>
        <name>NADP(+)</name>
        <dbReference type="ChEBI" id="CHEBI:58349"/>
    </ligand>
</feature>
<dbReference type="FunFam" id="1.10.3730.10:FF:000001">
    <property type="entry name" value="Pyrroline-5-carboxylate reductase"/>
    <property type="match status" value="1"/>
</dbReference>
<evidence type="ECO:0000256" key="4">
    <source>
        <dbReference type="HAMAP-Rule" id="MF_01925"/>
    </source>
</evidence>
<dbReference type="UniPathway" id="UPA00098">
    <property type="reaction ID" value="UER00361"/>
</dbReference>
<dbReference type="OrthoDB" id="9805754at2"/>
<comment type="catalytic activity">
    <reaction evidence="4">
        <text>L-proline + NADP(+) = (S)-1-pyrroline-5-carboxylate + NADPH + 2 H(+)</text>
        <dbReference type="Rhea" id="RHEA:14109"/>
        <dbReference type="ChEBI" id="CHEBI:15378"/>
        <dbReference type="ChEBI" id="CHEBI:17388"/>
        <dbReference type="ChEBI" id="CHEBI:57783"/>
        <dbReference type="ChEBI" id="CHEBI:58349"/>
        <dbReference type="ChEBI" id="CHEBI:60039"/>
        <dbReference type="EC" id="1.5.1.2"/>
    </reaction>
</comment>
<evidence type="ECO:0000256" key="3">
    <source>
        <dbReference type="ARBA" id="ARBA00023002"/>
    </source>
</evidence>
<comment type="catalytic activity">
    <reaction evidence="4">
        <text>L-proline + NAD(+) = (S)-1-pyrroline-5-carboxylate + NADH + 2 H(+)</text>
        <dbReference type="Rhea" id="RHEA:14105"/>
        <dbReference type="ChEBI" id="CHEBI:15378"/>
        <dbReference type="ChEBI" id="CHEBI:17388"/>
        <dbReference type="ChEBI" id="CHEBI:57540"/>
        <dbReference type="ChEBI" id="CHEBI:57945"/>
        <dbReference type="ChEBI" id="CHEBI:60039"/>
        <dbReference type="EC" id="1.5.1.2"/>
    </reaction>
</comment>